<keyword evidence="8" id="KW-0539">Nucleus</keyword>
<evidence type="ECO:0000256" key="1">
    <source>
        <dbReference type="ARBA" id="ARBA00004123"/>
    </source>
</evidence>
<keyword evidence="13" id="KW-1185">Reference proteome</keyword>
<evidence type="ECO:0000256" key="6">
    <source>
        <dbReference type="ARBA" id="ARBA00022728"/>
    </source>
</evidence>
<evidence type="ECO:0000256" key="2">
    <source>
        <dbReference type="ARBA" id="ARBA00004496"/>
    </source>
</evidence>
<comment type="subcellular location">
    <subcellularLocation>
        <location evidence="2">Cytoplasm</location>
    </subcellularLocation>
    <subcellularLocation>
        <location evidence="1">Nucleus</location>
    </subcellularLocation>
</comment>
<feature type="region of interest" description="Disordered" evidence="11">
    <location>
        <begin position="37"/>
        <end position="105"/>
    </location>
</feature>
<dbReference type="Pfam" id="PF15264">
    <property type="entry name" value="TSSC4"/>
    <property type="match status" value="1"/>
</dbReference>
<feature type="compositionally biased region" description="Acidic residues" evidence="11">
    <location>
        <begin position="78"/>
        <end position="87"/>
    </location>
</feature>
<keyword evidence="4" id="KW-0963">Cytoplasm</keyword>
<comment type="caution">
    <text evidence="12">The sequence shown here is derived from an EMBL/GenBank/DDBJ whole genome shotgun (WGS) entry which is preliminary data.</text>
</comment>
<evidence type="ECO:0000256" key="7">
    <source>
        <dbReference type="ARBA" id="ARBA00023187"/>
    </source>
</evidence>
<gene>
    <name evidence="12" type="ORF">JRO89_XS01G0208900</name>
</gene>
<evidence type="ECO:0000256" key="3">
    <source>
        <dbReference type="ARBA" id="ARBA00010362"/>
    </source>
</evidence>
<dbReference type="PANTHER" id="PTHR13445">
    <property type="entry name" value="TUMOR SUPPRESSING SUBTRANSFERABLE CANDIDATE 4 TSSC4"/>
    <property type="match status" value="1"/>
</dbReference>
<name>A0ABQ8IKD6_9ROSI</name>
<keyword evidence="7" id="KW-0508">mRNA splicing</keyword>
<feature type="region of interest" description="Disordered" evidence="11">
    <location>
        <begin position="197"/>
        <end position="257"/>
    </location>
</feature>
<organism evidence="12 13">
    <name type="scientific">Xanthoceras sorbifolium</name>
    <dbReference type="NCBI Taxonomy" id="99658"/>
    <lineage>
        <taxon>Eukaryota</taxon>
        <taxon>Viridiplantae</taxon>
        <taxon>Streptophyta</taxon>
        <taxon>Embryophyta</taxon>
        <taxon>Tracheophyta</taxon>
        <taxon>Spermatophyta</taxon>
        <taxon>Magnoliopsida</taxon>
        <taxon>eudicotyledons</taxon>
        <taxon>Gunneridae</taxon>
        <taxon>Pentapetalae</taxon>
        <taxon>rosids</taxon>
        <taxon>malvids</taxon>
        <taxon>Sapindales</taxon>
        <taxon>Sapindaceae</taxon>
        <taxon>Xanthoceroideae</taxon>
        <taxon>Xanthoceras</taxon>
    </lineage>
</organism>
<evidence type="ECO:0000313" key="12">
    <source>
        <dbReference type="EMBL" id="KAH7577123.1"/>
    </source>
</evidence>
<reference evidence="12 13" key="1">
    <citation type="submission" date="2021-02" db="EMBL/GenBank/DDBJ databases">
        <title>Plant Genome Project.</title>
        <authorList>
            <person name="Zhang R.-G."/>
        </authorList>
    </citation>
    <scope>NUCLEOTIDE SEQUENCE [LARGE SCALE GENOMIC DNA]</scope>
    <source>
        <tissue evidence="12">Leaves</tissue>
    </source>
</reference>
<dbReference type="InterPro" id="IPR029338">
    <property type="entry name" value="TSSC4"/>
</dbReference>
<comment type="similarity">
    <text evidence="3">Belongs to the TSSC4 family.</text>
</comment>
<evidence type="ECO:0000256" key="8">
    <source>
        <dbReference type="ARBA" id="ARBA00023242"/>
    </source>
</evidence>
<feature type="compositionally biased region" description="Basic and acidic residues" evidence="11">
    <location>
        <begin position="64"/>
        <end position="77"/>
    </location>
</feature>
<evidence type="ECO:0000256" key="11">
    <source>
        <dbReference type="SAM" id="MobiDB-lite"/>
    </source>
</evidence>
<comment type="function">
    <text evidence="10">Protein associated with the U5 snRNP, during its maturation and its post-splicing recycling and which is required for spliceosomal tri-snRNP complex assembly in the nucleus. Has a molecular sequestering activity and transiently hinders SNRNP200 binding sites for constitutive splicing factors that intervene later during the assembly of the spliceosome and splicing. Together with its molecular sequestering activity, may also function as a molecular adapter and placeholder, coordinating the assembly of the U5 snRNP and its association with the U4/U6 di-snRNP.</text>
</comment>
<evidence type="ECO:0000256" key="5">
    <source>
        <dbReference type="ARBA" id="ARBA00022664"/>
    </source>
</evidence>
<evidence type="ECO:0000256" key="10">
    <source>
        <dbReference type="ARBA" id="ARBA00045970"/>
    </source>
</evidence>
<protein>
    <recommendedName>
        <fullName evidence="9">U5 small nuclear ribonucleoprotein TSSC4</fullName>
    </recommendedName>
</protein>
<evidence type="ECO:0000313" key="13">
    <source>
        <dbReference type="Proteomes" id="UP000827721"/>
    </source>
</evidence>
<keyword evidence="6" id="KW-0747">Spliceosome</keyword>
<dbReference type="Proteomes" id="UP000827721">
    <property type="component" value="Unassembled WGS sequence"/>
</dbReference>
<evidence type="ECO:0000256" key="9">
    <source>
        <dbReference type="ARBA" id="ARBA00035304"/>
    </source>
</evidence>
<feature type="compositionally biased region" description="Basic and acidic residues" evidence="11">
    <location>
        <begin position="216"/>
        <end position="257"/>
    </location>
</feature>
<proteinExistence type="inferred from homology"/>
<keyword evidence="5" id="KW-0507">mRNA processing</keyword>
<feature type="region of interest" description="Disordered" evidence="11">
    <location>
        <begin position="389"/>
        <end position="420"/>
    </location>
</feature>
<dbReference type="PANTHER" id="PTHR13445:SF3">
    <property type="entry name" value="U5 SMALL NUCLEAR RIBONUCLEOPROTEIN TSSC4"/>
    <property type="match status" value="1"/>
</dbReference>
<accession>A0ABQ8IKD6</accession>
<sequence length="420" mass="48096">MEESFRVRVGKIFGSLSSSTSPNLSSLWSLADDEIEKNEWDRDKDEPEPETETDTFFANRRGKKAEDFSAELEKDILDMDDDIEDEETQARDSRGSSSRSVRTDDYNDEEWEIKCNIGADCTLDYEEEEDKYDKQAIGKEKPADRIYLKDINDYVTDACTFDELPESFKDVARDPRANHIAAKLRLKEDAEAAKKIGSLQVTEKDDHSVTDAQTHTSDDGYLKPILKRRDTQPDTKPQKRVRFDSESKDYFREKSKGEEAMVSNEVYTSPTDYPSGIPDFIRNPSKYTHYTFDSDSEDMDDKTNRQAYMDFLKMIKKSNTTVSPNDGSFELPETVTFIPKRKTDDIAMAENDTKSIQMQDDTIKESGHRRGLPISIMAGDAEDNEVCAMEEDEPETVTDKLVGSHKSGRRYRMKAKTESE</sequence>
<dbReference type="EMBL" id="JAFEMO010000001">
    <property type="protein sequence ID" value="KAH7577123.1"/>
    <property type="molecule type" value="Genomic_DNA"/>
</dbReference>
<evidence type="ECO:0000256" key="4">
    <source>
        <dbReference type="ARBA" id="ARBA00022490"/>
    </source>
</evidence>